<gene>
    <name evidence="3" type="ORF">CYLTODRAFT_447771</name>
</gene>
<organism evidence="3 4">
    <name type="scientific">Cylindrobasidium torrendii FP15055 ss-10</name>
    <dbReference type="NCBI Taxonomy" id="1314674"/>
    <lineage>
        <taxon>Eukaryota</taxon>
        <taxon>Fungi</taxon>
        <taxon>Dikarya</taxon>
        <taxon>Basidiomycota</taxon>
        <taxon>Agaricomycotina</taxon>
        <taxon>Agaricomycetes</taxon>
        <taxon>Agaricomycetidae</taxon>
        <taxon>Agaricales</taxon>
        <taxon>Marasmiineae</taxon>
        <taxon>Physalacriaceae</taxon>
        <taxon>Cylindrobasidium</taxon>
    </lineage>
</organism>
<name>A0A0D7ASD6_9AGAR</name>
<evidence type="ECO:0000313" key="3">
    <source>
        <dbReference type="EMBL" id="KIY61263.1"/>
    </source>
</evidence>
<sequence length="203" mass="23019">MAPSSSLRATRSTAPSSTSPAYIALYIVSILGCFYVAGVVLYYSTVIYRNGTRRQRELWAPLGDEDDRKVADNVAKQDQEIRDMVKDLSIAPHKYELYTERTLRWKFFRAAGTFPGRRRNPFEKPRQALLRPSPLRTITFPPSPSTVDHDLQLKSSFALRPIHVRAFSDGKAKSKTLVKRTKAIRHSKAAKPRPGKENQIAVF</sequence>
<feature type="compositionally biased region" description="Basic residues" evidence="1">
    <location>
        <begin position="181"/>
        <end position="193"/>
    </location>
</feature>
<dbReference type="EMBL" id="KN880993">
    <property type="protein sequence ID" value="KIY61263.1"/>
    <property type="molecule type" value="Genomic_DNA"/>
</dbReference>
<keyword evidence="2" id="KW-0472">Membrane</keyword>
<evidence type="ECO:0000256" key="1">
    <source>
        <dbReference type="SAM" id="MobiDB-lite"/>
    </source>
</evidence>
<protein>
    <submittedName>
        <fullName evidence="3">Uncharacterized protein</fullName>
    </submittedName>
</protein>
<dbReference type="AlphaFoldDB" id="A0A0D7ASD6"/>
<evidence type="ECO:0000256" key="2">
    <source>
        <dbReference type="SAM" id="Phobius"/>
    </source>
</evidence>
<evidence type="ECO:0000313" key="4">
    <source>
        <dbReference type="Proteomes" id="UP000054007"/>
    </source>
</evidence>
<feature type="transmembrane region" description="Helical" evidence="2">
    <location>
        <begin position="20"/>
        <end position="44"/>
    </location>
</feature>
<accession>A0A0D7ASD6</accession>
<keyword evidence="2" id="KW-0812">Transmembrane</keyword>
<feature type="region of interest" description="Disordered" evidence="1">
    <location>
        <begin position="181"/>
        <end position="203"/>
    </location>
</feature>
<dbReference type="Proteomes" id="UP000054007">
    <property type="component" value="Unassembled WGS sequence"/>
</dbReference>
<keyword evidence="2" id="KW-1133">Transmembrane helix</keyword>
<keyword evidence="4" id="KW-1185">Reference proteome</keyword>
<reference evidence="3 4" key="1">
    <citation type="journal article" date="2015" name="Fungal Genet. Biol.">
        <title>Evolution of novel wood decay mechanisms in Agaricales revealed by the genome sequences of Fistulina hepatica and Cylindrobasidium torrendii.</title>
        <authorList>
            <person name="Floudas D."/>
            <person name="Held B.W."/>
            <person name="Riley R."/>
            <person name="Nagy L.G."/>
            <person name="Koehler G."/>
            <person name="Ransdell A.S."/>
            <person name="Younus H."/>
            <person name="Chow J."/>
            <person name="Chiniquy J."/>
            <person name="Lipzen A."/>
            <person name="Tritt A."/>
            <person name="Sun H."/>
            <person name="Haridas S."/>
            <person name="LaButti K."/>
            <person name="Ohm R.A."/>
            <person name="Kues U."/>
            <person name="Blanchette R.A."/>
            <person name="Grigoriev I.V."/>
            <person name="Minto R.E."/>
            <person name="Hibbett D.S."/>
        </authorList>
    </citation>
    <scope>NUCLEOTIDE SEQUENCE [LARGE SCALE GENOMIC DNA]</scope>
    <source>
        <strain evidence="3 4">FP15055 ss-10</strain>
    </source>
</reference>
<proteinExistence type="predicted"/>